<dbReference type="EMBL" id="UFXS01000001">
    <property type="protein sequence ID" value="STD54930.1"/>
    <property type="molecule type" value="Genomic_DNA"/>
</dbReference>
<protein>
    <submittedName>
        <fullName evidence="1">Uncharacterized protein</fullName>
    </submittedName>
</protein>
<sequence length="32" mass="4083">MKYDRFNTNKMYTLLYILSKIRTFDYYNIHLC</sequence>
<name>A0A376G5G4_9FLAO</name>
<gene>
    <name evidence="1" type="ORF">NCTC13456_01275</name>
</gene>
<reference evidence="1 2" key="1">
    <citation type="submission" date="2018-06" db="EMBL/GenBank/DDBJ databases">
        <authorList>
            <consortium name="Pathogen Informatics"/>
            <person name="Doyle S."/>
        </authorList>
    </citation>
    <scope>NUCLEOTIDE SEQUENCE [LARGE SCALE GENOMIC DNA]</scope>
    <source>
        <strain evidence="1 2">NCTC13456</strain>
    </source>
</reference>
<dbReference type="Proteomes" id="UP000254737">
    <property type="component" value="Unassembled WGS sequence"/>
</dbReference>
<proteinExistence type="predicted"/>
<organism evidence="1 2">
    <name type="scientific">Empedobacter falsenii</name>
    <dbReference type="NCBI Taxonomy" id="343874"/>
    <lineage>
        <taxon>Bacteria</taxon>
        <taxon>Pseudomonadati</taxon>
        <taxon>Bacteroidota</taxon>
        <taxon>Flavobacteriia</taxon>
        <taxon>Flavobacteriales</taxon>
        <taxon>Weeksellaceae</taxon>
        <taxon>Empedobacter</taxon>
    </lineage>
</organism>
<evidence type="ECO:0000313" key="2">
    <source>
        <dbReference type="Proteomes" id="UP000254737"/>
    </source>
</evidence>
<evidence type="ECO:0000313" key="1">
    <source>
        <dbReference type="EMBL" id="STD54930.1"/>
    </source>
</evidence>
<accession>A0A376G5G4</accession>
<dbReference type="AlphaFoldDB" id="A0A376G5G4"/>